<organism evidence="2 3">
    <name type="scientific">Nocardia vermiculata</name>
    <dbReference type="NCBI Taxonomy" id="257274"/>
    <lineage>
        <taxon>Bacteria</taxon>
        <taxon>Bacillati</taxon>
        <taxon>Actinomycetota</taxon>
        <taxon>Actinomycetes</taxon>
        <taxon>Mycobacteriales</taxon>
        <taxon>Nocardiaceae</taxon>
        <taxon>Nocardia</taxon>
    </lineage>
</organism>
<accession>A0A846XUR2</accession>
<comment type="caution">
    <text evidence="2">The sequence shown here is derived from an EMBL/GenBank/DDBJ whole genome shotgun (WGS) entry which is preliminary data.</text>
</comment>
<evidence type="ECO:0000313" key="3">
    <source>
        <dbReference type="Proteomes" id="UP000565711"/>
    </source>
</evidence>
<dbReference type="AlphaFoldDB" id="A0A846XUR2"/>
<dbReference type="Pfam" id="PF03259">
    <property type="entry name" value="Robl_LC7"/>
    <property type="match status" value="1"/>
</dbReference>
<name>A0A846XUR2_9NOCA</name>
<feature type="domain" description="Roadblock/LAMTOR2" evidence="1">
    <location>
        <begin position="17"/>
        <end position="105"/>
    </location>
</feature>
<dbReference type="Proteomes" id="UP000565711">
    <property type="component" value="Unassembled WGS sequence"/>
</dbReference>
<dbReference type="SMART" id="SM00960">
    <property type="entry name" value="Robl_LC7"/>
    <property type="match status" value="1"/>
</dbReference>
<evidence type="ECO:0000313" key="2">
    <source>
        <dbReference type="EMBL" id="NKY50347.1"/>
    </source>
</evidence>
<protein>
    <recommendedName>
        <fullName evidence="1">Roadblock/LAMTOR2 domain-containing protein</fullName>
    </recommendedName>
</protein>
<evidence type="ECO:0000259" key="1">
    <source>
        <dbReference type="SMART" id="SM00960"/>
    </source>
</evidence>
<sequence>MGRFSKVSEPEPNDAVLAELTLLRERVPGLTGTLVASSDGLLIAHDLPSEIEPTGMAALSASQLALSHRLASTALGGGFHEVVVRGTGGHVVVYAADWSSLTVLAGPEVNVGRLHLESRPAARAIADHLGILTGKHSKDRTNTNGKE</sequence>
<proteinExistence type="predicted"/>
<dbReference type="EMBL" id="JAAXOP010000004">
    <property type="protein sequence ID" value="NKY50347.1"/>
    <property type="molecule type" value="Genomic_DNA"/>
</dbReference>
<dbReference type="InterPro" id="IPR004942">
    <property type="entry name" value="Roadblock/LAMTOR2_dom"/>
</dbReference>
<gene>
    <name evidence="2" type="ORF">HGA08_09010</name>
</gene>
<keyword evidence="3" id="KW-1185">Reference proteome</keyword>
<dbReference type="Gene3D" id="3.30.450.30">
    <property type="entry name" value="Dynein light chain 2a, cytoplasmic"/>
    <property type="match status" value="1"/>
</dbReference>
<dbReference type="SUPFAM" id="SSF103196">
    <property type="entry name" value="Roadblock/LC7 domain"/>
    <property type="match status" value="1"/>
</dbReference>
<reference evidence="2 3" key="1">
    <citation type="submission" date="2020-04" db="EMBL/GenBank/DDBJ databases">
        <title>MicrobeNet Type strains.</title>
        <authorList>
            <person name="Nicholson A.C."/>
        </authorList>
    </citation>
    <scope>NUCLEOTIDE SEQUENCE [LARGE SCALE GENOMIC DNA]</scope>
    <source>
        <strain evidence="2 3">JCM 12354</strain>
    </source>
</reference>